<keyword evidence="1" id="KW-0614">Plasmid</keyword>
<dbReference type="EMBL" id="LT976981">
    <property type="protein sequence ID" value="SOZ74587.1"/>
    <property type="molecule type" value="Genomic_DNA"/>
</dbReference>
<sequence>MAAGVLVVPRQRDEGQREQRCAYYPAALLDGPVVEALACAVEPIDRGHMATLLFPAFHTFSLMLIRKMILFPHSSWTQTLPIAPDQGT</sequence>
<protein>
    <submittedName>
        <fullName evidence="1">Uncharacterized protein</fullName>
    </submittedName>
</protein>
<dbReference type="EMBL" id="LT984809">
    <property type="protein sequence ID" value="SPD49136.1"/>
    <property type="molecule type" value="Genomic_DNA"/>
</dbReference>
<evidence type="ECO:0000313" key="2">
    <source>
        <dbReference type="EMBL" id="SPD49136.1"/>
    </source>
</evidence>
<name>A0A375EEB2_9BURK</name>
<organism evidence="1 3">
    <name type="scientific">Cupriavidus taiwanensis</name>
    <dbReference type="NCBI Taxonomy" id="164546"/>
    <lineage>
        <taxon>Bacteria</taxon>
        <taxon>Pseudomonadati</taxon>
        <taxon>Pseudomonadota</taxon>
        <taxon>Betaproteobacteria</taxon>
        <taxon>Burkholderiales</taxon>
        <taxon>Burkholderiaceae</taxon>
        <taxon>Cupriavidus</taxon>
    </lineage>
</organism>
<evidence type="ECO:0000313" key="1">
    <source>
        <dbReference type="EMBL" id="SOZ74587.1"/>
    </source>
</evidence>
<accession>A0A375EEB2</accession>
<reference evidence="1" key="2">
    <citation type="submission" date="2018-01" db="EMBL/GenBank/DDBJ databases">
        <authorList>
            <person name="Clerissi C."/>
        </authorList>
    </citation>
    <scope>NUCLEOTIDE SEQUENCE</scope>
    <source>
        <strain evidence="1">Cupriavidus taiwanensis STM 8556</strain>
        <plasmid evidence="1">CBM2613_p</plasmid>
    </source>
</reference>
<geneLocation type="plasmid" evidence="1">
    <name>CBM2613_p</name>
</geneLocation>
<evidence type="ECO:0000313" key="3">
    <source>
        <dbReference type="Proteomes" id="UP000256952"/>
    </source>
</evidence>
<dbReference type="Proteomes" id="UP000256952">
    <property type="component" value="Plasmid CBM2613_p"/>
</dbReference>
<geneLocation type="plasmid" evidence="3">
    <name>cbm2613_p</name>
</geneLocation>
<proteinExistence type="predicted"/>
<reference evidence="2 3" key="1">
    <citation type="submission" date="2018-01" db="EMBL/GenBank/DDBJ databases">
        <authorList>
            <person name="Gaut B.S."/>
            <person name="Morton B.R."/>
            <person name="Clegg M.T."/>
            <person name="Duvall M.R."/>
        </authorList>
    </citation>
    <scope>NUCLEOTIDE SEQUENCE [LARGE SCALE GENOMIC DNA]</scope>
    <source>
        <strain evidence="2">Cupriavidus taiwanensis STM 8555</strain>
        <plasmid evidence="2">I</plasmid>
        <plasmid evidence="3">Plasmid cbm2613_p</plasmid>
    </source>
</reference>
<geneLocation type="plasmid" evidence="2">
    <name>I</name>
</geneLocation>
<gene>
    <name evidence="2" type="ORF">CBM2612_P0481</name>
    <name evidence="1" type="ORF">CBM2613_P60021</name>
</gene>
<dbReference type="AlphaFoldDB" id="A0A375EEB2"/>